<proteinExistence type="predicted"/>
<keyword evidence="2" id="KW-1185">Reference proteome</keyword>
<reference evidence="1 2" key="1">
    <citation type="submission" date="2015-01" db="EMBL/GenBank/DDBJ databases">
        <title>Evolution of Trichinella species and genotypes.</title>
        <authorList>
            <person name="Korhonen P.K."/>
            <person name="Edoardo P."/>
            <person name="Giuseppe L.R."/>
            <person name="Gasser R.B."/>
        </authorList>
    </citation>
    <scope>NUCLEOTIDE SEQUENCE [LARGE SCALE GENOMIC DNA]</scope>
    <source>
        <strain evidence="1">ISS470</strain>
    </source>
</reference>
<dbReference type="OrthoDB" id="10457832at2759"/>
<name>A0A0V1F9T7_TRIPS</name>
<evidence type="ECO:0000313" key="1">
    <source>
        <dbReference type="EMBL" id="KRY82816.1"/>
    </source>
</evidence>
<organism evidence="1 2">
    <name type="scientific">Trichinella pseudospiralis</name>
    <name type="common">Parasitic roundworm</name>
    <dbReference type="NCBI Taxonomy" id="6337"/>
    <lineage>
        <taxon>Eukaryota</taxon>
        <taxon>Metazoa</taxon>
        <taxon>Ecdysozoa</taxon>
        <taxon>Nematoda</taxon>
        <taxon>Enoplea</taxon>
        <taxon>Dorylaimia</taxon>
        <taxon>Trichinellida</taxon>
        <taxon>Trichinellidae</taxon>
        <taxon>Trichinella</taxon>
    </lineage>
</organism>
<dbReference type="EMBL" id="JYDT01000160">
    <property type="protein sequence ID" value="KRY82816.1"/>
    <property type="molecule type" value="Genomic_DNA"/>
</dbReference>
<protein>
    <submittedName>
        <fullName evidence="1">Uncharacterized protein</fullName>
    </submittedName>
</protein>
<sequence>MRHYAKFKLSPNLEVTEQNTWIYKNWWNKMHRNKNPLPSPEPEFEKETVLAVRNEEICRRYTVQHERTEERQFLTMDYDNGSDYDF</sequence>
<dbReference type="AlphaFoldDB" id="A0A0V1F9T7"/>
<accession>A0A0V1F9T7</accession>
<comment type="caution">
    <text evidence="1">The sequence shown here is derived from an EMBL/GenBank/DDBJ whole genome shotgun (WGS) entry which is preliminary data.</text>
</comment>
<dbReference type="Proteomes" id="UP000054995">
    <property type="component" value="Unassembled WGS sequence"/>
</dbReference>
<evidence type="ECO:0000313" key="2">
    <source>
        <dbReference type="Proteomes" id="UP000054995"/>
    </source>
</evidence>
<gene>
    <name evidence="1" type="ORF">T4D_7938</name>
</gene>